<name>A0A1S3Z7N1_TOBAC</name>
<organism evidence="2">
    <name type="scientific">Nicotiana tabacum</name>
    <name type="common">Common tobacco</name>
    <dbReference type="NCBI Taxonomy" id="4097"/>
    <lineage>
        <taxon>Eukaryota</taxon>
        <taxon>Viridiplantae</taxon>
        <taxon>Streptophyta</taxon>
        <taxon>Embryophyta</taxon>
        <taxon>Tracheophyta</taxon>
        <taxon>Spermatophyta</taxon>
        <taxon>Magnoliopsida</taxon>
        <taxon>eudicotyledons</taxon>
        <taxon>Gunneridae</taxon>
        <taxon>Pentapetalae</taxon>
        <taxon>asterids</taxon>
        <taxon>lamiids</taxon>
        <taxon>Solanales</taxon>
        <taxon>Solanaceae</taxon>
        <taxon>Nicotianoideae</taxon>
        <taxon>Nicotianeae</taxon>
        <taxon>Nicotiana</taxon>
    </lineage>
</organism>
<evidence type="ECO:0000313" key="2">
    <source>
        <dbReference type="RefSeq" id="XP_016460413.1"/>
    </source>
</evidence>
<dbReference type="RefSeq" id="XP_016460413.1">
    <property type="nucleotide sequence ID" value="XM_016604927.1"/>
</dbReference>
<dbReference type="Pfam" id="PF13968">
    <property type="entry name" value="DUF4220"/>
    <property type="match status" value="1"/>
</dbReference>
<gene>
    <name evidence="2" type="primary">LOC107783902</name>
</gene>
<evidence type="ECO:0000259" key="1">
    <source>
        <dbReference type="Pfam" id="PF13968"/>
    </source>
</evidence>
<dbReference type="PANTHER" id="PTHR31325">
    <property type="entry name" value="OS01G0798800 PROTEIN-RELATED"/>
    <property type="match status" value="1"/>
</dbReference>
<dbReference type="InterPro" id="IPR025315">
    <property type="entry name" value="DUF4220"/>
</dbReference>
<proteinExistence type="predicted"/>
<sequence>MFQIGAVVYVLIQTFPGNKLWIPTVIIILTGLIKYGERIRALHLASPSRFRESMMRDPDPGPDYAKLMDDYSAAWAANLPATMNMVHEFGAEIGDEDWPGGPRLPDLEVVESDHWPAEETADLYLIHEFRGEIPKGRPVKRGLSDLEVVEEAYYFYEKFKGLIVDLILDFRQRNESRNYFLDLNSTDAFRVIETELNFIFDVLYTKVTVVNSPWGYARRAVSFILHVVAGILVYRWDKRGVPRLDNSCPEENELLSFTPFAYAFSMLAP</sequence>
<reference evidence="2" key="1">
    <citation type="submission" date="2025-08" db="UniProtKB">
        <authorList>
            <consortium name="RefSeq"/>
        </authorList>
    </citation>
    <scope>IDENTIFICATION</scope>
</reference>
<accession>A0A1S3Z7N1</accession>
<dbReference type="OrthoDB" id="1689146at2759"/>
<protein>
    <submittedName>
        <fullName evidence="2">Uncharacterized protein isoform X2</fullName>
    </submittedName>
</protein>
<dbReference type="AlphaFoldDB" id="A0A1S3Z7N1"/>
<feature type="domain" description="DUF4220" evidence="1">
    <location>
        <begin position="2"/>
        <end position="234"/>
    </location>
</feature>